<reference evidence="4 5" key="1">
    <citation type="submission" date="2016-07" db="EMBL/GenBank/DDBJ databases">
        <title>Complete genome sequence of Altererythrobacter dongtanensis KCTC 22672, a type strain with esterase isolated from tidal flat.</title>
        <authorList>
            <person name="Cheng H."/>
            <person name="Wu Y.-H."/>
            <person name="Zhou P."/>
            <person name="Huo Y.-Y."/>
            <person name="Wang C.-S."/>
            <person name="Xu X.-W."/>
        </authorList>
    </citation>
    <scope>NUCLEOTIDE SEQUENCE [LARGE SCALE GENOMIC DNA]</scope>
    <source>
        <strain evidence="4 5">KCTC 22672</strain>
    </source>
</reference>
<organism evidence="4 5">
    <name type="scientific">Tsuneonella dongtanensis</name>
    <dbReference type="NCBI Taxonomy" id="692370"/>
    <lineage>
        <taxon>Bacteria</taxon>
        <taxon>Pseudomonadati</taxon>
        <taxon>Pseudomonadota</taxon>
        <taxon>Alphaproteobacteria</taxon>
        <taxon>Sphingomonadales</taxon>
        <taxon>Erythrobacteraceae</taxon>
        <taxon>Tsuneonella</taxon>
    </lineage>
</organism>
<dbReference type="PATRIC" id="fig|692370.5.peg.2348"/>
<dbReference type="Proteomes" id="UP000092932">
    <property type="component" value="Chromosome"/>
</dbReference>
<keyword evidence="5" id="KW-1185">Reference proteome</keyword>
<feature type="domain" description="Acyl-CoA dehydrogenase/oxidase C-terminal" evidence="3">
    <location>
        <begin position="90"/>
        <end position="207"/>
    </location>
</feature>
<sequence length="236" mass="25005">MSEVLAPFEAMLDRLFPLQRVRAIDGGADWAAELSEVEASGFLDALVPGGLSLADVVPLWRAIGQRGAPLGIAQTMIDRSGRESGPARALLLAAAISGAADRVLAMSVDHAAQRVQFGKPIGRQQAIQQQLAVMAEYVVAVRLAVDLAAQGDWPSGEQAALAKTVAATYAPLIANTAHAVHGAIGISAEYDLQLFTRRLHAWRTDGGGETFWAQKLGRAALASQDDALDWIRSALF</sequence>
<dbReference type="PANTHER" id="PTHR48083:SF2">
    <property type="entry name" value="MEDIUM-CHAIN SPECIFIC ACYL-COA DEHYDROGENASE, MITOCHONDRIAL"/>
    <property type="match status" value="1"/>
</dbReference>
<keyword evidence="1" id="KW-0285">Flavoprotein</keyword>
<evidence type="ECO:0000256" key="1">
    <source>
        <dbReference type="ARBA" id="ARBA00022630"/>
    </source>
</evidence>
<dbReference type="OrthoDB" id="2450120at2"/>
<dbReference type="KEGG" id="ado:A6F68_02335"/>
<dbReference type="GO" id="GO:0005737">
    <property type="term" value="C:cytoplasm"/>
    <property type="evidence" value="ECO:0007669"/>
    <property type="project" value="TreeGrafter"/>
</dbReference>
<dbReference type="RefSeq" id="WP_067680185.1">
    <property type="nucleotide sequence ID" value="NZ_CP016591.1"/>
</dbReference>
<proteinExistence type="predicted"/>
<dbReference type="PANTHER" id="PTHR48083">
    <property type="entry name" value="MEDIUM-CHAIN SPECIFIC ACYL-COA DEHYDROGENASE, MITOCHONDRIAL-RELATED"/>
    <property type="match status" value="1"/>
</dbReference>
<dbReference type="GO" id="GO:0003995">
    <property type="term" value="F:acyl-CoA dehydrogenase activity"/>
    <property type="evidence" value="ECO:0007669"/>
    <property type="project" value="TreeGrafter"/>
</dbReference>
<protein>
    <submittedName>
        <fullName evidence="4">Acryloyl-CoA reductase (NADH)</fullName>
        <ecNumber evidence="4">1.3.1.95</ecNumber>
    </submittedName>
</protein>
<dbReference type="EC" id="1.3.1.95" evidence="4"/>
<dbReference type="InterPro" id="IPR036250">
    <property type="entry name" value="AcylCo_DH-like_C"/>
</dbReference>
<name>A0A1B2AFB4_9SPHN</name>
<dbReference type="STRING" id="692370.A6F68_02335"/>
<evidence type="ECO:0000256" key="2">
    <source>
        <dbReference type="ARBA" id="ARBA00023002"/>
    </source>
</evidence>
<dbReference type="InterPro" id="IPR009075">
    <property type="entry name" value="AcylCo_DH/oxidase_C"/>
</dbReference>
<dbReference type="Gene3D" id="1.20.140.10">
    <property type="entry name" value="Butyryl-CoA Dehydrogenase, subunit A, domain 3"/>
    <property type="match status" value="1"/>
</dbReference>
<dbReference type="GO" id="GO:0043958">
    <property type="term" value="F:acryloyl-CoA reductase (NADH) activity"/>
    <property type="evidence" value="ECO:0007669"/>
    <property type="project" value="UniProtKB-EC"/>
</dbReference>
<dbReference type="SUPFAM" id="SSF47203">
    <property type="entry name" value="Acyl-CoA dehydrogenase C-terminal domain-like"/>
    <property type="match status" value="1"/>
</dbReference>
<accession>A0A1B2AFB4</accession>
<dbReference type="InterPro" id="IPR050741">
    <property type="entry name" value="Acyl-CoA_dehydrogenase"/>
</dbReference>
<dbReference type="EMBL" id="CP016591">
    <property type="protein sequence ID" value="ANY20834.1"/>
    <property type="molecule type" value="Genomic_DNA"/>
</dbReference>
<gene>
    <name evidence="4" type="primary">acrC_4</name>
    <name evidence="4" type="ORF">A6F68_02335</name>
</gene>
<dbReference type="AlphaFoldDB" id="A0A1B2AFB4"/>
<dbReference type="Pfam" id="PF00441">
    <property type="entry name" value="Acyl-CoA_dh_1"/>
    <property type="match status" value="1"/>
</dbReference>
<dbReference type="GO" id="GO:0033539">
    <property type="term" value="P:fatty acid beta-oxidation using acyl-CoA dehydrogenase"/>
    <property type="evidence" value="ECO:0007669"/>
    <property type="project" value="TreeGrafter"/>
</dbReference>
<evidence type="ECO:0000313" key="5">
    <source>
        <dbReference type="Proteomes" id="UP000092932"/>
    </source>
</evidence>
<evidence type="ECO:0000259" key="3">
    <source>
        <dbReference type="Pfam" id="PF00441"/>
    </source>
</evidence>
<keyword evidence="2 4" id="KW-0560">Oxidoreductase</keyword>
<evidence type="ECO:0000313" key="4">
    <source>
        <dbReference type="EMBL" id="ANY20834.1"/>
    </source>
</evidence>